<sequence length="1165" mass="130296">MSQHQALDTSLWNKFLYGKPRMPNLEDDIEKGASEEFHDEKQGYSDDGKVNNEYSEPIIVKARKRKGIVGRGMILIGLVLTIFLLRDQIYLPKVFKFHPCHGTIGRKSPNMASYVDESFGISNTEHVNETVPARQVIEVANPNVPRHSYGESVHSASLVKHTFGDSWGTPVAANYTPPSGVEFNRVVLTLNTSVEGVQYDRLANIFVDGAEIWRTSTAEPGGRAVFSTFKKDVSSYLKLFTKESKILFQLDNILSGRLSGEFEVELFVDFYNVEQHHPEANAFLNEEDKNSNGSIFSVAKPASQIYALSNSKNIEKSPISYLPSDKLIVNLPSVSVNTTRLKLSIFTSGSAGEEFWYANVLDKYVRKFEKNGRALQGHGPVRIVNVYFNGEKIATQSPQPIIFSGGISPALWSPVMPLNSFDLPSIDLDLSGLLPYLWENQSIEDKNIEIEIANGLDETAKPNTPRSNIGDNWITTANLLTYESKDVADVSGDIIKIDHSHSARVIDFAPPFTGSIQQTISASFDAELTSNLNFVLKDGSKLNTTVSSISGAKISNVQSYRHFGDKQKVVHLGSSSKAFTIQNVNSSDEKVDDSNIIHDYKSQLNYPLTISLDESDQSESNGADLKYEAKIAYAKEAIVHVDGKNVMSTSTSQNGKSTYVLSHEGNHGFGDLETKYKLNVVSPTGAYNYKRKVTAVNGTITSDKNKSGNEGYSDTHSYRLLYKMSPKRLHRLMKLKNIGNEYDNMIEVLSDIYNFKSGDIFICKQLRDTLNAMRILDLHREFIILDESGNVIKIGKDKHHQGKMKHHGDDHRPRPHGGKHHDESDDEDKPSKMYGTKHHGDDHRPRPHGGKHHDDSDEESDGEDKPSKMYGTKHHGDDHSPRPHGGKHHDESDDESDDEDKPSKMYGTKHHGDDHRPRPHGGKHHDESDDESDDEDKPSKMYGTKHHGDDHSPRPHGGKHHDESDDESDDEDKPSKMYGMKHHGDDHRPRPHGGKHHDDSDEESDGEDRPSKMYGTKHYGDDHSPRPHGGKHHDESDDESDDEDKPSKMYGMKHHGDDHRPKPHGGKHHDDNDEESDGEDKPSKMYGTKHHGDDHSPRPHGGKHHDESDDESDDEDKPSKMYGMKHHGDDHRPKPHGGKHHDDNGIPPPPPPPPPQGPPPLSPIS</sequence>
<evidence type="ECO:0000259" key="3">
    <source>
        <dbReference type="Pfam" id="PF12222"/>
    </source>
</evidence>
<dbReference type="AlphaFoldDB" id="Q6BTW8"/>
<feature type="compositionally biased region" description="Basic residues" evidence="1">
    <location>
        <begin position="797"/>
        <end position="806"/>
    </location>
</feature>
<dbReference type="VEuPathDB" id="FungiDB:DEHA2C15334g"/>
<dbReference type="HOGENOM" id="CLU_008372_1_0_1"/>
<name>Q6BTW8_DEBHA</name>
<dbReference type="Proteomes" id="UP000000599">
    <property type="component" value="Chromosome C"/>
</dbReference>
<keyword evidence="2" id="KW-0472">Membrane</keyword>
<dbReference type="InParanoid" id="Q6BTW8"/>
<keyword evidence="2" id="KW-1133">Transmembrane helix</keyword>
<evidence type="ECO:0000256" key="2">
    <source>
        <dbReference type="SAM" id="Phobius"/>
    </source>
</evidence>
<feature type="region of interest" description="Disordered" evidence="1">
    <location>
        <begin position="797"/>
        <end position="1165"/>
    </location>
</feature>
<evidence type="ECO:0000313" key="4">
    <source>
        <dbReference type="EMBL" id="CAG86433.2"/>
    </source>
</evidence>
<proteinExistence type="predicted"/>
<reference evidence="4 5" key="1">
    <citation type="journal article" date="2004" name="Nature">
        <title>Genome evolution in yeasts.</title>
        <authorList>
            <consortium name="Genolevures"/>
            <person name="Dujon B."/>
            <person name="Sherman D."/>
            <person name="Fischer G."/>
            <person name="Durrens P."/>
            <person name="Casaregola S."/>
            <person name="Lafontaine I."/>
            <person name="de Montigny J."/>
            <person name="Marck C."/>
            <person name="Neuveglise C."/>
            <person name="Talla E."/>
            <person name="Goffard N."/>
            <person name="Frangeul L."/>
            <person name="Aigle M."/>
            <person name="Anthouard V."/>
            <person name="Babour A."/>
            <person name="Barbe V."/>
            <person name="Barnay S."/>
            <person name="Blanchin S."/>
            <person name="Beckerich J.M."/>
            <person name="Beyne E."/>
            <person name="Bleykasten C."/>
            <person name="Boisrame A."/>
            <person name="Boyer J."/>
            <person name="Cattolico L."/>
            <person name="Confanioleri F."/>
            <person name="de Daruvar A."/>
            <person name="Despons L."/>
            <person name="Fabre E."/>
            <person name="Fairhead C."/>
            <person name="Ferry-Dumazet H."/>
            <person name="Groppi A."/>
            <person name="Hantraye F."/>
            <person name="Hennequin C."/>
            <person name="Jauniaux N."/>
            <person name="Joyet P."/>
            <person name="Kachouri R."/>
            <person name="Kerrest A."/>
            <person name="Koszul R."/>
            <person name="Lemaire M."/>
            <person name="Lesur I."/>
            <person name="Ma L."/>
            <person name="Muller H."/>
            <person name="Nicaud J.M."/>
            <person name="Nikolski M."/>
            <person name="Oztas S."/>
            <person name="Ozier-Kalogeropoulos O."/>
            <person name="Pellenz S."/>
            <person name="Potier S."/>
            <person name="Richard G.F."/>
            <person name="Straub M.L."/>
            <person name="Suleau A."/>
            <person name="Swennene D."/>
            <person name="Tekaia F."/>
            <person name="Wesolowski-Louvel M."/>
            <person name="Westhof E."/>
            <person name="Wirth B."/>
            <person name="Zeniou-Meyer M."/>
            <person name="Zivanovic I."/>
            <person name="Bolotin-Fukuhara M."/>
            <person name="Thierry A."/>
            <person name="Bouchier C."/>
            <person name="Caudron B."/>
            <person name="Scarpelli C."/>
            <person name="Gaillardin C."/>
            <person name="Weissenbach J."/>
            <person name="Wincker P."/>
            <person name="Souciet J.L."/>
        </authorList>
    </citation>
    <scope>NUCLEOTIDE SEQUENCE [LARGE SCALE GENOMIC DNA]</scope>
    <source>
        <strain evidence="5">ATCC 36239 / CBS 767 / BCRC 21394 / JCM 1990 / NBRC 0083 / IGC 2968</strain>
    </source>
</reference>
<feature type="domain" description="Peptide N-acetyl-beta-D-glucosaminyl asparaginase amidase A N-terminal" evidence="3">
    <location>
        <begin position="144"/>
        <end position="498"/>
    </location>
</feature>
<protein>
    <submittedName>
        <fullName evidence="4">DEHA2C15334p</fullName>
    </submittedName>
</protein>
<accession>Q6BTW8</accession>
<dbReference type="STRING" id="284592.Q6BTW8"/>
<dbReference type="Pfam" id="PF12222">
    <property type="entry name" value="PNGaseA"/>
    <property type="match status" value="1"/>
</dbReference>
<keyword evidence="5" id="KW-1185">Reference proteome</keyword>
<dbReference type="OrthoDB" id="1612078at2759"/>
<gene>
    <name evidence="4" type="ordered locus">DEHA2C15334g</name>
</gene>
<dbReference type="PANTHER" id="PTHR31104">
    <property type="entry name" value="PEPTIDE-N4-(N-ACETYL-BETA-GLUCOSAMINYL)ASPARAGINE AMIDASE A PROTEIN"/>
    <property type="match status" value="1"/>
</dbReference>
<evidence type="ECO:0000313" key="5">
    <source>
        <dbReference type="Proteomes" id="UP000000599"/>
    </source>
</evidence>
<keyword evidence="2" id="KW-0812">Transmembrane</keyword>
<dbReference type="RefSeq" id="XP_458351.2">
    <property type="nucleotide sequence ID" value="XM_458351.1"/>
</dbReference>
<dbReference type="EMBL" id="CR382135">
    <property type="protein sequence ID" value="CAG86433.2"/>
    <property type="molecule type" value="Genomic_DNA"/>
</dbReference>
<organism evidence="4 5">
    <name type="scientific">Debaryomyces hansenii (strain ATCC 36239 / CBS 767 / BCRC 21394 / JCM 1990 / NBRC 0083 / IGC 2968)</name>
    <name type="common">Yeast</name>
    <name type="synonym">Torulaspora hansenii</name>
    <dbReference type="NCBI Taxonomy" id="284592"/>
    <lineage>
        <taxon>Eukaryota</taxon>
        <taxon>Fungi</taxon>
        <taxon>Dikarya</taxon>
        <taxon>Ascomycota</taxon>
        <taxon>Saccharomycotina</taxon>
        <taxon>Pichiomycetes</taxon>
        <taxon>Debaryomycetaceae</taxon>
        <taxon>Debaryomyces</taxon>
    </lineage>
</organism>
<dbReference type="GeneID" id="2900804"/>
<dbReference type="eggNOG" id="ENOG502QSXK">
    <property type="taxonomic scope" value="Eukaryota"/>
</dbReference>
<dbReference type="InterPro" id="IPR021102">
    <property type="entry name" value="PNGase_A"/>
</dbReference>
<feature type="compositionally biased region" description="Pro residues" evidence="1">
    <location>
        <begin position="1146"/>
        <end position="1165"/>
    </location>
</feature>
<evidence type="ECO:0000256" key="1">
    <source>
        <dbReference type="SAM" id="MobiDB-lite"/>
    </source>
</evidence>
<dbReference type="KEGG" id="dha:DEHA2C15334g"/>
<dbReference type="InterPro" id="IPR056948">
    <property type="entry name" value="PNGaseA_N"/>
</dbReference>
<feature type="transmembrane region" description="Helical" evidence="2">
    <location>
        <begin position="68"/>
        <end position="85"/>
    </location>
</feature>